<keyword evidence="1" id="KW-0949">S-adenosyl-L-methionine</keyword>
<evidence type="ECO:0000259" key="3">
    <source>
        <dbReference type="Pfam" id="PF01887"/>
    </source>
</evidence>
<dbReference type="PIRSF" id="PIRSF006779">
    <property type="entry name" value="UCP006779"/>
    <property type="match status" value="1"/>
</dbReference>
<gene>
    <name evidence="5" type="ORF">KTA_10340</name>
</gene>
<evidence type="ECO:0000313" key="5">
    <source>
        <dbReference type="EMBL" id="BBH92835.1"/>
    </source>
</evidence>
<dbReference type="PANTHER" id="PTHR35092:SF1">
    <property type="entry name" value="CHLORINASE MJ1651"/>
    <property type="match status" value="1"/>
</dbReference>
<comment type="similarity">
    <text evidence="2">Belongs to the SAM hydrolase / SAM-dependent halogenase family.</text>
</comment>
<name>A0A455T2W6_9CHLR</name>
<evidence type="ECO:0000256" key="2">
    <source>
        <dbReference type="ARBA" id="ARBA00024035"/>
    </source>
</evidence>
<dbReference type="InterPro" id="IPR023228">
    <property type="entry name" value="SAM_OH_AdoTrfase_N_sf"/>
</dbReference>
<proteinExistence type="inferred from homology"/>
<evidence type="ECO:0000256" key="1">
    <source>
        <dbReference type="ARBA" id="ARBA00022691"/>
    </source>
</evidence>
<protein>
    <recommendedName>
        <fullName evidence="6">SAM-dependent chlorinase/fluorinase</fullName>
    </recommendedName>
</protein>
<sequence length="290" mass="31107">MTHSNGEKHFPAASTSERTAVRQPVIALMTDFGLRDGFVGIMKGVIAGIVPQAQLIDISHDIAPQNVAAGAWLLSTAYRYFPAGSIFLCVVDPGVGSQRRAIALAAGDWFFVGPDNGLFSYVLAEQPLRQVVALENPAYRLPVVSTTFHGRDIFAPAAAHLARGVPLAEFGTALDPHSLQRLALSQPRREKGRIEASVIYIDHFGNLVTSIPLTLVPDLFTAPHVRLLVPRRNLTIERRQPFFAGEAGEGEPFVYSDSAGYVGVAIRNGNAAATLGITVGEAVTLVIEES</sequence>
<dbReference type="PANTHER" id="PTHR35092">
    <property type="entry name" value="CHLORINASE MJ1651"/>
    <property type="match status" value="1"/>
</dbReference>
<reference evidence="5" key="1">
    <citation type="submission" date="2018-12" db="EMBL/GenBank/DDBJ databases">
        <title>Novel natural products biosynthetic potential of the class Ktedonobacteria.</title>
        <authorList>
            <person name="Zheng Y."/>
            <person name="Saitou A."/>
            <person name="Wang C.M."/>
            <person name="Toyoda A."/>
            <person name="Minakuchi Y."/>
            <person name="Sekiguchi Y."/>
            <person name="Ueda K."/>
            <person name="Takano H."/>
            <person name="Sakai Y."/>
            <person name="Yokota A."/>
            <person name="Yabe S."/>
        </authorList>
    </citation>
    <scope>NUCLEOTIDE SEQUENCE</scope>
    <source>
        <strain evidence="5">A3-2</strain>
    </source>
</reference>
<dbReference type="SUPFAM" id="SSF102522">
    <property type="entry name" value="Bacterial fluorinating enzyme, N-terminal domain"/>
    <property type="match status" value="1"/>
</dbReference>
<dbReference type="InterPro" id="IPR046469">
    <property type="entry name" value="SAM_HAT_N"/>
</dbReference>
<dbReference type="SUPFAM" id="SSF101852">
    <property type="entry name" value="Bacterial fluorinating enzyme, C-terminal domain"/>
    <property type="match status" value="1"/>
</dbReference>
<feature type="domain" description="S-adenosyl-l-methionine hydroxide adenosyltransferase N-terminal" evidence="3">
    <location>
        <begin position="26"/>
        <end position="171"/>
    </location>
</feature>
<dbReference type="Gene3D" id="2.40.30.90">
    <property type="entry name" value="Bacterial fluorinating enzyme like"/>
    <property type="match status" value="1"/>
</dbReference>
<dbReference type="EMBL" id="AP019377">
    <property type="protein sequence ID" value="BBH92835.1"/>
    <property type="molecule type" value="Genomic_DNA"/>
</dbReference>
<dbReference type="AlphaFoldDB" id="A0A455T2W6"/>
<dbReference type="Gene3D" id="3.40.50.10790">
    <property type="entry name" value="S-adenosyl-l-methionine hydroxide adenosyltransferase, N-terminal"/>
    <property type="match status" value="1"/>
</dbReference>
<dbReference type="Pfam" id="PF20257">
    <property type="entry name" value="SAM_HAT_C"/>
    <property type="match status" value="1"/>
</dbReference>
<dbReference type="Pfam" id="PF01887">
    <property type="entry name" value="SAM_HAT_N"/>
    <property type="match status" value="1"/>
</dbReference>
<feature type="domain" description="S-adenosyl-l-methionine hydroxide adenosyltransferase C-terminal" evidence="4">
    <location>
        <begin position="197"/>
        <end position="284"/>
    </location>
</feature>
<organism evidence="5">
    <name type="scientific">Thermogemmatispora argillosa</name>
    <dbReference type="NCBI Taxonomy" id="2045280"/>
    <lineage>
        <taxon>Bacteria</taxon>
        <taxon>Bacillati</taxon>
        <taxon>Chloroflexota</taxon>
        <taxon>Ktedonobacteria</taxon>
        <taxon>Thermogemmatisporales</taxon>
        <taxon>Thermogemmatisporaceae</taxon>
        <taxon>Thermogemmatispora</taxon>
    </lineage>
</organism>
<dbReference type="InterPro" id="IPR023227">
    <property type="entry name" value="SAM_OH_AdoTrfase_C_sf"/>
</dbReference>
<dbReference type="InterPro" id="IPR046470">
    <property type="entry name" value="SAM_HAT_C"/>
</dbReference>
<accession>A0A455T2W6</accession>
<evidence type="ECO:0000259" key="4">
    <source>
        <dbReference type="Pfam" id="PF20257"/>
    </source>
</evidence>
<evidence type="ECO:0008006" key="6">
    <source>
        <dbReference type="Google" id="ProtNLM"/>
    </source>
</evidence>
<dbReference type="InterPro" id="IPR002747">
    <property type="entry name" value="SAM_OH_AdoTrfase"/>
</dbReference>